<name>A0A2G9TC32_TELCI</name>
<gene>
    <name evidence="1" type="ORF">TELCIR_23108</name>
</gene>
<accession>A0A2G9TC32</accession>
<keyword evidence="2" id="KW-1185">Reference proteome</keyword>
<reference evidence="1 2" key="1">
    <citation type="submission" date="2015-09" db="EMBL/GenBank/DDBJ databases">
        <title>Draft genome of the parasitic nematode Teladorsagia circumcincta isolate WARC Sus (inbred).</title>
        <authorList>
            <person name="Mitreva M."/>
        </authorList>
    </citation>
    <scope>NUCLEOTIDE SEQUENCE [LARGE SCALE GENOMIC DNA]</scope>
    <source>
        <strain evidence="1 2">S</strain>
    </source>
</reference>
<evidence type="ECO:0000313" key="1">
    <source>
        <dbReference type="EMBL" id="PIO55504.1"/>
    </source>
</evidence>
<protein>
    <submittedName>
        <fullName evidence="1">Uncharacterized protein</fullName>
    </submittedName>
</protein>
<dbReference type="AlphaFoldDB" id="A0A2G9TC32"/>
<proteinExistence type="predicted"/>
<organism evidence="1 2">
    <name type="scientific">Teladorsagia circumcincta</name>
    <name type="common">Brown stomach worm</name>
    <name type="synonym">Ostertagia circumcincta</name>
    <dbReference type="NCBI Taxonomy" id="45464"/>
    <lineage>
        <taxon>Eukaryota</taxon>
        <taxon>Metazoa</taxon>
        <taxon>Ecdysozoa</taxon>
        <taxon>Nematoda</taxon>
        <taxon>Chromadorea</taxon>
        <taxon>Rhabditida</taxon>
        <taxon>Rhabditina</taxon>
        <taxon>Rhabditomorpha</taxon>
        <taxon>Strongyloidea</taxon>
        <taxon>Trichostrongylidae</taxon>
        <taxon>Teladorsagia</taxon>
    </lineage>
</organism>
<dbReference type="Proteomes" id="UP000230423">
    <property type="component" value="Unassembled WGS sequence"/>
</dbReference>
<sequence length="114" mass="12253">MGAGGANISRRDNGIIGKSVRIKQGPLKTISMDRSRIACLCDGTPRESISDMAQFAKTIPGRPWLNTHVCRKQDFDVWFGAKTPIFGMDDGGGRTPGSHTPSLAIRTPIGGRTL</sequence>
<dbReference type="EMBL" id="KZ385706">
    <property type="protein sequence ID" value="PIO55504.1"/>
    <property type="molecule type" value="Genomic_DNA"/>
</dbReference>
<dbReference type="OrthoDB" id="28901at2759"/>
<evidence type="ECO:0000313" key="2">
    <source>
        <dbReference type="Proteomes" id="UP000230423"/>
    </source>
</evidence>